<dbReference type="Proteomes" id="UP000316270">
    <property type="component" value="Chromosome 20"/>
</dbReference>
<name>A0A517LRD3_9PEZI</name>
<evidence type="ECO:0000313" key="2">
    <source>
        <dbReference type="EMBL" id="QDS78201.1"/>
    </source>
</evidence>
<organism evidence="2 3">
    <name type="scientific">Venturia effusa</name>
    <dbReference type="NCBI Taxonomy" id="50376"/>
    <lineage>
        <taxon>Eukaryota</taxon>
        <taxon>Fungi</taxon>
        <taxon>Dikarya</taxon>
        <taxon>Ascomycota</taxon>
        <taxon>Pezizomycotina</taxon>
        <taxon>Dothideomycetes</taxon>
        <taxon>Pleosporomycetidae</taxon>
        <taxon>Venturiales</taxon>
        <taxon>Venturiaceae</taxon>
        <taxon>Venturia</taxon>
    </lineage>
</organism>
<proteinExistence type="predicted"/>
<accession>A0A517LRD3</accession>
<protein>
    <submittedName>
        <fullName evidence="2">Uncharacterized protein</fullName>
    </submittedName>
</protein>
<gene>
    <name evidence="2" type="ORF">FKW77_000527</name>
</gene>
<dbReference type="EMBL" id="CP042204">
    <property type="protein sequence ID" value="QDS78201.1"/>
    <property type="molecule type" value="Genomic_DNA"/>
</dbReference>
<sequence length="106" mass="11760">MGQQQQHIAANAVDRDHGKQPAWENRDVIVDAWAEEDLEIAAYLVNAVGFIDTPEIINATDDGNNGLAAVVNRRARGSNGRYITRVKDETEQDQYQAVDDNRGLPI</sequence>
<keyword evidence="3" id="KW-1185">Reference proteome</keyword>
<evidence type="ECO:0000256" key="1">
    <source>
        <dbReference type="SAM" id="MobiDB-lite"/>
    </source>
</evidence>
<dbReference type="AlphaFoldDB" id="A0A517LRD3"/>
<evidence type="ECO:0000313" key="3">
    <source>
        <dbReference type="Proteomes" id="UP000316270"/>
    </source>
</evidence>
<feature type="region of interest" description="Disordered" evidence="1">
    <location>
        <begin position="87"/>
        <end position="106"/>
    </location>
</feature>
<reference evidence="2 3" key="1">
    <citation type="submission" date="2019-07" db="EMBL/GenBank/DDBJ databases">
        <title>Finished genome of Venturia effusa.</title>
        <authorList>
            <person name="Young C.A."/>
            <person name="Cox M.P."/>
            <person name="Ganley A.R.D."/>
            <person name="David W.J."/>
        </authorList>
    </citation>
    <scope>NUCLEOTIDE SEQUENCE [LARGE SCALE GENOMIC DNA]</scope>
    <source>
        <strain evidence="3">albino</strain>
    </source>
</reference>
<feature type="region of interest" description="Disordered" evidence="1">
    <location>
        <begin position="1"/>
        <end position="21"/>
    </location>
</feature>